<protein>
    <submittedName>
        <fullName evidence="1">Uncharacterized protein</fullName>
    </submittedName>
</protein>
<name>A0A7W9FJV0_9HYPH</name>
<keyword evidence="2" id="KW-1185">Reference proteome</keyword>
<accession>A0A7W9FJV0</accession>
<reference evidence="1 2" key="1">
    <citation type="submission" date="2020-08" db="EMBL/GenBank/DDBJ databases">
        <title>Genomic Encyclopedia of Type Strains, Phase IV (KMG-IV): sequencing the most valuable type-strain genomes for metagenomic binning, comparative biology and taxonomic classification.</title>
        <authorList>
            <person name="Goeker M."/>
        </authorList>
    </citation>
    <scope>NUCLEOTIDE SEQUENCE [LARGE SCALE GENOMIC DNA]</scope>
    <source>
        <strain evidence="1 2">DSM 16268</strain>
    </source>
</reference>
<evidence type="ECO:0000313" key="2">
    <source>
        <dbReference type="Proteomes" id="UP000523821"/>
    </source>
</evidence>
<gene>
    <name evidence="1" type="ORF">GGQ63_000922</name>
</gene>
<dbReference type="AlphaFoldDB" id="A0A7W9FJV0"/>
<dbReference type="RefSeq" id="WP_183853029.1">
    <property type="nucleotide sequence ID" value="NZ_JACHOO010000002.1"/>
</dbReference>
<proteinExistence type="predicted"/>
<sequence>MMAVLEILFRILPSRKDRNVGDIVLNNGRRRAWELGQGRFSWEEEQSVLLAVVDKALRGAP</sequence>
<evidence type="ECO:0000313" key="1">
    <source>
        <dbReference type="EMBL" id="MBB5751870.1"/>
    </source>
</evidence>
<organism evidence="1 2">
    <name type="scientific">Prosthecomicrobium pneumaticum</name>
    <dbReference type="NCBI Taxonomy" id="81895"/>
    <lineage>
        <taxon>Bacteria</taxon>
        <taxon>Pseudomonadati</taxon>
        <taxon>Pseudomonadota</taxon>
        <taxon>Alphaproteobacteria</taxon>
        <taxon>Hyphomicrobiales</taxon>
        <taxon>Kaistiaceae</taxon>
        <taxon>Prosthecomicrobium</taxon>
    </lineage>
</organism>
<dbReference type="EMBL" id="JACHOO010000002">
    <property type="protein sequence ID" value="MBB5751870.1"/>
    <property type="molecule type" value="Genomic_DNA"/>
</dbReference>
<dbReference type="Proteomes" id="UP000523821">
    <property type="component" value="Unassembled WGS sequence"/>
</dbReference>
<comment type="caution">
    <text evidence="1">The sequence shown here is derived from an EMBL/GenBank/DDBJ whole genome shotgun (WGS) entry which is preliminary data.</text>
</comment>